<feature type="transmembrane region" description="Helical" evidence="2">
    <location>
        <begin position="229"/>
        <end position="250"/>
    </location>
</feature>
<protein>
    <submittedName>
        <fullName evidence="3">Uncharacterized protein</fullName>
    </submittedName>
</protein>
<keyword evidence="4" id="KW-1185">Reference proteome</keyword>
<organism evidence="3 4">
    <name type="scientific">Meripilus lineatus</name>
    <dbReference type="NCBI Taxonomy" id="2056292"/>
    <lineage>
        <taxon>Eukaryota</taxon>
        <taxon>Fungi</taxon>
        <taxon>Dikarya</taxon>
        <taxon>Basidiomycota</taxon>
        <taxon>Agaricomycotina</taxon>
        <taxon>Agaricomycetes</taxon>
        <taxon>Polyporales</taxon>
        <taxon>Meripilaceae</taxon>
        <taxon>Meripilus</taxon>
    </lineage>
</organism>
<reference evidence="3" key="1">
    <citation type="submission" date="2022-07" db="EMBL/GenBank/DDBJ databases">
        <title>Genome Sequence of Physisporinus lineatus.</title>
        <authorList>
            <person name="Buettner E."/>
        </authorList>
    </citation>
    <scope>NUCLEOTIDE SEQUENCE</scope>
    <source>
        <strain evidence="3">VT162</strain>
    </source>
</reference>
<keyword evidence="2" id="KW-0472">Membrane</keyword>
<dbReference type="AlphaFoldDB" id="A0AAD5V5V9"/>
<gene>
    <name evidence="3" type="ORF">NLI96_g3900</name>
</gene>
<accession>A0AAD5V5V9</accession>
<dbReference type="EMBL" id="JANAWD010000107">
    <property type="protein sequence ID" value="KAJ3486904.1"/>
    <property type="molecule type" value="Genomic_DNA"/>
</dbReference>
<sequence length="376" mass="41292">MNASTAVPQLPNPLTPLAWLPPDTAIQLEASRYLYSATVGAWIWDFLMSIHEEYLLFTKRGVSLSDVVYVLARLASLAFITTCLVFQVAPVEDCHALAKAIGWCGAFALPLNSLLFFFRIRAVFSTSPIIQIFFFITWLGVFGGALTAPFGVDGVHIGTTKNCVNSNVKPYSSAGSFVVAINDTLVFIAISIRLLMYSLADTWAERFKVFFGGRGMGNMSKSLLQTGQLYYLATVGVNIVAVVVILTPSIPPVYRAMFSIPNVALQNAMACRVFRQIKLGLLNERPTTITPSQMETPIAFVPISRLKYNSGMTVTRGTTNEDHTSTFQSPSSYKSPIGPSTMRVEINRETQVTVDPDLHIPGRGGNMRDWKSPDIV</sequence>
<dbReference type="Proteomes" id="UP001212997">
    <property type="component" value="Unassembled WGS sequence"/>
</dbReference>
<feature type="transmembrane region" description="Helical" evidence="2">
    <location>
        <begin position="67"/>
        <end position="88"/>
    </location>
</feature>
<comment type="caution">
    <text evidence="3">The sequence shown here is derived from an EMBL/GenBank/DDBJ whole genome shotgun (WGS) entry which is preliminary data.</text>
</comment>
<feature type="region of interest" description="Disordered" evidence="1">
    <location>
        <begin position="317"/>
        <end position="339"/>
    </location>
</feature>
<evidence type="ECO:0000313" key="3">
    <source>
        <dbReference type="EMBL" id="KAJ3486904.1"/>
    </source>
</evidence>
<feature type="compositionally biased region" description="Basic and acidic residues" evidence="1">
    <location>
        <begin position="356"/>
        <end position="376"/>
    </location>
</feature>
<name>A0AAD5V5V9_9APHY</name>
<feature type="transmembrane region" description="Helical" evidence="2">
    <location>
        <begin position="172"/>
        <end position="196"/>
    </location>
</feature>
<feature type="transmembrane region" description="Helical" evidence="2">
    <location>
        <begin position="100"/>
        <end position="120"/>
    </location>
</feature>
<keyword evidence="2" id="KW-0812">Transmembrane</keyword>
<evidence type="ECO:0000256" key="1">
    <source>
        <dbReference type="SAM" id="MobiDB-lite"/>
    </source>
</evidence>
<feature type="transmembrane region" description="Helical" evidence="2">
    <location>
        <begin position="132"/>
        <end position="152"/>
    </location>
</feature>
<proteinExistence type="predicted"/>
<evidence type="ECO:0000313" key="4">
    <source>
        <dbReference type="Proteomes" id="UP001212997"/>
    </source>
</evidence>
<keyword evidence="2" id="KW-1133">Transmembrane helix</keyword>
<evidence type="ECO:0000256" key="2">
    <source>
        <dbReference type="SAM" id="Phobius"/>
    </source>
</evidence>
<feature type="region of interest" description="Disordered" evidence="1">
    <location>
        <begin position="355"/>
        <end position="376"/>
    </location>
</feature>
<feature type="compositionally biased region" description="Polar residues" evidence="1">
    <location>
        <begin position="325"/>
        <end position="334"/>
    </location>
</feature>